<dbReference type="EMBL" id="ASHM01050921">
    <property type="protein sequence ID" value="PNX86332.1"/>
    <property type="molecule type" value="Genomic_DNA"/>
</dbReference>
<reference evidence="1 2" key="1">
    <citation type="journal article" date="2014" name="Am. J. Bot.">
        <title>Genome assembly and annotation for red clover (Trifolium pratense; Fabaceae).</title>
        <authorList>
            <person name="Istvanek J."/>
            <person name="Jaros M."/>
            <person name="Krenek A."/>
            <person name="Repkova J."/>
        </authorList>
    </citation>
    <scope>NUCLEOTIDE SEQUENCE [LARGE SCALE GENOMIC DNA]</scope>
    <source>
        <strain evidence="2">cv. Tatra</strain>
        <tissue evidence="1">Young leaves</tissue>
    </source>
</reference>
<sequence>MLSLSLPPMPSMHADQTAKGVNGTILNGAMHLSMAPFQMLLPRCPAATTVFVP</sequence>
<evidence type="ECO:0000313" key="1">
    <source>
        <dbReference type="EMBL" id="PNX86332.1"/>
    </source>
</evidence>
<evidence type="ECO:0000313" key="2">
    <source>
        <dbReference type="Proteomes" id="UP000236291"/>
    </source>
</evidence>
<accession>A0A2K3M6B1</accession>
<name>A0A2K3M6B1_TRIPR</name>
<protein>
    <submittedName>
        <fullName evidence="1">Uncharacterized protein</fullName>
    </submittedName>
</protein>
<proteinExistence type="predicted"/>
<reference evidence="1 2" key="2">
    <citation type="journal article" date="2017" name="Front. Plant Sci.">
        <title>Gene Classification and Mining of Molecular Markers Useful in Red Clover (Trifolium pratense) Breeding.</title>
        <authorList>
            <person name="Istvanek J."/>
            <person name="Dluhosova J."/>
            <person name="Dluhos P."/>
            <person name="Patkova L."/>
            <person name="Nedelnik J."/>
            <person name="Repkova J."/>
        </authorList>
    </citation>
    <scope>NUCLEOTIDE SEQUENCE [LARGE SCALE GENOMIC DNA]</scope>
    <source>
        <strain evidence="2">cv. Tatra</strain>
        <tissue evidence="1">Young leaves</tissue>
    </source>
</reference>
<dbReference type="AlphaFoldDB" id="A0A2K3M6B1"/>
<comment type="caution">
    <text evidence="1">The sequence shown here is derived from an EMBL/GenBank/DDBJ whole genome shotgun (WGS) entry which is preliminary data.</text>
</comment>
<dbReference type="Proteomes" id="UP000236291">
    <property type="component" value="Unassembled WGS sequence"/>
</dbReference>
<organism evidence="1 2">
    <name type="scientific">Trifolium pratense</name>
    <name type="common">Red clover</name>
    <dbReference type="NCBI Taxonomy" id="57577"/>
    <lineage>
        <taxon>Eukaryota</taxon>
        <taxon>Viridiplantae</taxon>
        <taxon>Streptophyta</taxon>
        <taxon>Embryophyta</taxon>
        <taxon>Tracheophyta</taxon>
        <taxon>Spermatophyta</taxon>
        <taxon>Magnoliopsida</taxon>
        <taxon>eudicotyledons</taxon>
        <taxon>Gunneridae</taxon>
        <taxon>Pentapetalae</taxon>
        <taxon>rosids</taxon>
        <taxon>fabids</taxon>
        <taxon>Fabales</taxon>
        <taxon>Fabaceae</taxon>
        <taxon>Papilionoideae</taxon>
        <taxon>50 kb inversion clade</taxon>
        <taxon>NPAAA clade</taxon>
        <taxon>Hologalegina</taxon>
        <taxon>IRL clade</taxon>
        <taxon>Trifolieae</taxon>
        <taxon>Trifolium</taxon>
    </lineage>
</organism>
<gene>
    <name evidence="1" type="ORF">L195_g042410</name>
</gene>